<dbReference type="InterPro" id="IPR031807">
    <property type="entry name" value="HicB-like"/>
</dbReference>
<organism evidence="2 4">
    <name type="scientific">Aerococcus sanguinicola</name>
    <dbReference type="NCBI Taxonomy" id="119206"/>
    <lineage>
        <taxon>Bacteria</taxon>
        <taxon>Bacillati</taxon>
        <taxon>Bacillota</taxon>
        <taxon>Bacilli</taxon>
        <taxon>Lactobacillales</taxon>
        <taxon>Aerococcaceae</taxon>
        <taxon>Aerococcus</taxon>
    </lineage>
</organism>
<dbReference type="EMBL" id="PKGY01000001">
    <property type="protein sequence ID" value="PKZ23099.1"/>
    <property type="molecule type" value="Genomic_DNA"/>
</dbReference>
<dbReference type="EMBL" id="CP014160">
    <property type="protein sequence ID" value="AMB93295.1"/>
    <property type="molecule type" value="Genomic_DNA"/>
</dbReference>
<dbReference type="GeneID" id="92902487"/>
<dbReference type="PANTHER" id="PTHR34504:SF2">
    <property type="entry name" value="UPF0150 PROTEIN SSL0259"/>
    <property type="match status" value="1"/>
</dbReference>
<protein>
    <submittedName>
        <fullName evidence="3">Type II toxin-antitoxin system HicB family antitoxin</fullName>
    </submittedName>
</protein>
<dbReference type="Gene3D" id="3.30.160.250">
    <property type="match status" value="1"/>
</dbReference>
<evidence type="ECO:0000313" key="2">
    <source>
        <dbReference type="EMBL" id="AMB93295.1"/>
    </source>
</evidence>
<evidence type="ECO:0000313" key="5">
    <source>
        <dbReference type="Proteomes" id="UP000234239"/>
    </source>
</evidence>
<reference evidence="2 4" key="1">
    <citation type="journal article" date="2016" name="Genome Announc.">
        <title>Complete Genome Sequences of Aerococcus christensenii CCUG 28831T, Aerococcus sanguinicola CCUG 43001T, Aerococcus urinae CCUG 36881T, Aerococcus urinaeequi CCUG 28094T, Aerococcus urinaehominis CCUG 42038 BT, and Aerococcus viridans CCUG 4311T.</title>
        <authorList>
            <person name="Carkaci D."/>
            <person name="Dargis R."/>
            <person name="Nielsen X.C."/>
            <person name="Skovgaard O."/>
            <person name="Fuursted K."/>
            <person name="Christensen J.J."/>
        </authorList>
    </citation>
    <scope>NUCLEOTIDE SEQUENCE [LARGE SCALE GENOMIC DNA]</scope>
    <source>
        <strain evidence="2 4">CCUG43001</strain>
    </source>
</reference>
<sequence length="81" mass="9165">MKKLIYPCLIREEDNVYYAEFPDFESCFTDGETFDEAVANAKDLLEGILVVYAKQGKDFPVASRVHGSEEARMVLLEGNLD</sequence>
<gene>
    <name evidence="2" type="ORF">AWM72_00165</name>
    <name evidence="3" type="ORF">CYJ28_00680</name>
</gene>
<evidence type="ECO:0000259" key="1">
    <source>
        <dbReference type="Pfam" id="PF15919"/>
    </source>
</evidence>
<proteinExistence type="predicted"/>
<reference evidence="4" key="2">
    <citation type="submission" date="2016-01" db="EMBL/GenBank/DDBJ databases">
        <title>Six Aerococcus type strain genome sequencing and assembly using PacBio and Illumina Hiseq.</title>
        <authorList>
            <person name="Carkaci D."/>
            <person name="Dargis R."/>
            <person name="Nielsen X.C."/>
            <person name="Skovgaard O."/>
            <person name="Fuursted K."/>
            <person name="Christensen J.J."/>
        </authorList>
    </citation>
    <scope>NUCLEOTIDE SEQUENCE [LARGE SCALE GENOMIC DNA]</scope>
    <source>
        <strain evidence="4">CCUG43001</strain>
    </source>
</reference>
<dbReference type="InterPro" id="IPR035069">
    <property type="entry name" value="TTHA1013/TTHA0281-like"/>
</dbReference>
<dbReference type="Proteomes" id="UP000234239">
    <property type="component" value="Unassembled WGS sequence"/>
</dbReference>
<dbReference type="OrthoDB" id="5419659at2"/>
<keyword evidence="4" id="KW-1185">Reference proteome</keyword>
<dbReference type="Pfam" id="PF15919">
    <property type="entry name" value="HicB_lk_antitox"/>
    <property type="match status" value="1"/>
</dbReference>
<dbReference type="Proteomes" id="UP000069912">
    <property type="component" value="Chromosome"/>
</dbReference>
<dbReference type="AlphaFoldDB" id="A0A109REF6"/>
<dbReference type="KEGG" id="asan:AWM72_00165"/>
<evidence type="ECO:0000313" key="4">
    <source>
        <dbReference type="Proteomes" id="UP000069912"/>
    </source>
</evidence>
<evidence type="ECO:0000313" key="3">
    <source>
        <dbReference type="EMBL" id="PKZ23099.1"/>
    </source>
</evidence>
<dbReference type="PANTHER" id="PTHR34504">
    <property type="entry name" value="ANTITOXIN HICB"/>
    <property type="match status" value="1"/>
</dbReference>
<dbReference type="RefSeq" id="WP_067971447.1">
    <property type="nucleotide sequence ID" value="NZ_CAJHKM010000003.1"/>
</dbReference>
<accession>A0A109REF6</accession>
<feature type="domain" description="HicB-like antitoxin of toxin-antitoxin system" evidence="1">
    <location>
        <begin position="6"/>
        <end position="67"/>
    </location>
</feature>
<dbReference type="InterPro" id="IPR051404">
    <property type="entry name" value="TA_system_antitoxin"/>
</dbReference>
<dbReference type="SUPFAM" id="SSF143100">
    <property type="entry name" value="TTHA1013/TTHA0281-like"/>
    <property type="match status" value="1"/>
</dbReference>
<reference evidence="3 5" key="3">
    <citation type="submission" date="2017-12" db="EMBL/GenBank/DDBJ databases">
        <title>Phylogenetic diversity of female urinary microbiome.</title>
        <authorList>
            <person name="Thomas-White K."/>
            <person name="Wolfe A.J."/>
        </authorList>
    </citation>
    <scope>NUCLEOTIDE SEQUENCE [LARGE SCALE GENOMIC DNA]</scope>
    <source>
        <strain evidence="3 5">UMB0139</strain>
    </source>
</reference>
<name>A0A109REF6_9LACT</name>